<evidence type="ECO:0000256" key="1">
    <source>
        <dbReference type="SAM" id="SignalP"/>
    </source>
</evidence>
<evidence type="ECO:0000313" key="4">
    <source>
        <dbReference type="Proteomes" id="UP000622707"/>
    </source>
</evidence>
<dbReference type="RefSeq" id="WP_201686937.1">
    <property type="nucleotide sequence ID" value="NZ_JAEQND010000001.1"/>
</dbReference>
<dbReference type="Gene3D" id="3.60.15.10">
    <property type="entry name" value="Ribonuclease Z/Hydroxyacylglutathione hydrolase-like"/>
    <property type="match status" value="1"/>
</dbReference>
<feature type="signal peptide" evidence="1">
    <location>
        <begin position="1"/>
        <end position="25"/>
    </location>
</feature>
<feature type="chain" id="PRO_5047407228" evidence="1">
    <location>
        <begin position="26"/>
        <end position="482"/>
    </location>
</feature>
<accession>A0ABS1JIP3</accession>
<gene>
    <name evidence="3" type="ORF">JI746_01120</name>
</gene>
<dbReference type="InterPro" id="IPR050855">
    <property type="entry name" value="NDM-1-like"/>
</dbReference>
<dbReference type="PROSITE" id="PS51257">
    <property type="entry name" value="PROKAR_LIPOPROTEIN"/>
    <property type="match status" value="1"/>
</dbReference>
<dbReference type="PANTHER" id="PTHR42951:SF20">
    <property type="entry name" value="BETA LACTAMASE"/>
    <property type="match status" value="1"/>
</dbReference>
<comment type="caution">
    <text evidence="3">The sequence shown here is derived from an EMBL/GenBank/DDBJ whole genome shotgun (WGS) entry which is preliminary data.</text>
</comment>
<dbReference type="SMART" id="SM00849">
    <property type="entry name" value="Lactamase_B"/>
    <property type="match status" value="1"/>
</dbReference>
<dbReference type="PANTHER" id="PTHR42951">
    <property type="entry name" value="METALLO-BETA-LACTAMASE DOMAIN-CONTAINING"/>
    <property type="match status" value="1"/>
</dbReference>
<feature type="domain" description="Metallo-beta-lactamase" evidence="2">
    <location>
        <begin position="281"/>
        <end position="466"/>
    </location>
</feature>
<name>A0ABS1JIP3_9BURK</name>
<keyword evidence="1" id="KW-0732">Signal</keyword>
<reference evidence="3 4" key="1">
    <citation type="journal article" date="2017" name="Int. J. Syst. Evol. Microbiol.">
        <title>Ramlibacter alkalitolerans sp. nov., alkali-tolerant bacterium isolated from soil of ginseng.</title>
        <authorList>
            <person name="Lee D.H."/>
            <person name="Cha C.J."/>
        </authorList>
    </citation>
    <scope>NUCLEOTIDE SEQUENCE [LARGE SCALE GENOMIC DNA]</scope>
    <source>
        <strain evidence="3 4">KACC 19305</strain>
    </source>
</reference>
<protein>
    <submittedName>
        <fullName evidence="3">MBL fold metallo-hydrolase</fullName>
    </submittedName>
</protein>
<dbReference type="InterPro" id="IPR001279">
    <property type="entry name" value="Metallo-B-lactamas"/>
</dbReference>
<keyword evidence="4" id="KW-1185">Reference proteome</keyword>
<evidence type="ECO:0000259" key="2">
    <source>
        <dbReference type="SMART" id="SM00849"/>
    </source>
</evidence>
<dbReference type="EMBL" id="JAEQND010000001">
    <property type="protein sequence ID" value="MBL0423690.1"/>
    <property type="molecule type" value="Genomic_DNA"/>
</dbReference>
<dbReference type="InterPro" id="IPR036866">
    <property type="entry name" value="RibonucZ/Hydroxyglut_hydro"/>
</dbReference>
<dbReference type="SUPFAM" id="SSF56281">
    <property type="entry name" value="Metallo-hydrolase/oxidoreductase"/>
    <property type="match status" value="1"/>
</dbReference>
<evidence type="ECO:0000313" key="3">
    <source>
        <dbReference type="EMBL" id="MBL0423690.1"/>
    </source>
</evidence>
<dbReference type="Proteomes" id="UP000622707">
    <property type="component" value="Unassembled WGS sequence"/>
</dbReference>
<organism evidence="3 4">
    <name type="scientific">Ramlibacter alkalitolerans</name>
    <dbReference type="NCBI Taxonomy" id="2039631"/>
    <lineage>
        <taxon>Bacteria</taxon>
        <taxon>Pseudomonadati</taxon>
        <taxon>Pseudomonadota</taxon>
        <taxon>Betaproteobacteria</taxon>
        <taxon>Burkholderiales</taxon>
        <taxon>Comamonadaceae</taxon>
        <taxon>Ramlibacter</taxon>
    </lineage>
</organism>
<proteinExistence type="predicted"/>
<dbReference type="Pfam" id="PF00753">
    <property type="entry name" value="Lactamase_B"/>
    <property type="match status" value="1"/>
</dbReference>
<sequence length="482" mass="51862">MQRRALISLAALAALGVAGCATSVADPQAVLRQADAAMGAGQLKTLRFAANGSGGTFGQAFVPGQAWPRINIPSFARWIDYDNAAMREDSVRTRAEPTGGGALPLMGTGEQRVSAWVRGNQAWNMAGTNPQPAPVALDARIHDLWTTPHGVVKAAMRNNATVRAEGGLNVVSFNEPGRYRATAYIGADGLVQRVDSVMPNPVTGDTQVSTVYSGWRDWGGVKFPSRIQQTQGGHPVYDLTVTEVQANPALDMPVPAPVAGFSEKVDAQQVVPGVWFLAGGSHNSVLVEFSDHLMLIESPLYDGRAQAVLAEARRLVPNKPVRYVVNSHHHFDHAGGLRTAASSGATLVVSEQARPWYERVFATPNAIRPDLLQQSGRRATLTGVNGSRTFGDATRTVEVHFIDGSVHAQGFMMAWLPRERLLVEADAYTPAPPNAPPPNPVNANNVNLFENVQRLGWNPDRILPLHGRVVPFSELRTAIGRN</sequence>